<name>A0A9X0YHS6_9FLAO</name>
<keyword evidence="2" id="KW-0732">Signal</keyword>
<evidence type="ECO:0000313" key="6">
    <source>
        <dbReference type="Proteomes" id="UP001138672"/>
    </source>
</evidence>
<evidence type="ECO:0000256" key="2">
    <source>
        <dbReference type="SAM" id="SignalP"/>
    </source>
</evidence>
<evidence type="ECO:0000256" key="1">
    <source>
        <dbReference type="SAM" id="MobiDB-lite"/>
    </source>
</evidence>
<dbReference type="InterPro" id="IPR025924">
    <property type="entry name" value="YHYH_dom"/>
</dbReference>
<feature type="signal peptide" evidence="2">
    <location>
        <begin position="1"/>
        <end position="22"/>
    </location>
</feature>
<dbReference type="Proteomes" id="UP001138672">
    <property type="component" value="Unassembled WGS sequence"/>
</dbReference>
<accession>A0A9X0YHS6</accession>
<dbReference type="EMBL" id="JAGGJQ010000001">
    <property type="protein sequence ID" value="MBP1838614.1"/>
    <property type="molecule type" value="Genomic_DNA"/>
</dbReference>
<dbReference type="EMBL" id="JAUSUU010000004">
    <property type="protein sequence ID" value="MDQ0335114.1"/>
    <property type="molecule type" value="Genomic_DNA"/>
</dbReference>
<reference evidence="4" key="1">
    <citation type="submission" date="2021-03" db="EMBL/GenBank/DDBJ databases">
        <title>Genomic Encyclopedia of Type Strains, Phase IV (KMG-IV): sequencing the most valuable type-strain genomes for metagenomic binning, comparative biology and taxonomic classification.</title>
        <authorList>
            <person name="Goeker M."/>
        </authorList>
    </citation>
    <scope>NUCLEOTIDE SEQUENCE</scope>
    <source>
        <strain evidence="4">DSM 15523</strain>
        <strain evidence="5 7">DSM 16476</strain>
    </source>
</reference>
<proteinExistence type="predicted"/>
<evidence type="ECO:0000259" key="3">
    <source>
        <dbReference type="Pfam" id="PF14240"/>
    </source>
</evidence>
<feature type="domain" description="YHYH" evidence="3">
    <location>
        <begin position="243"/>
        <end position="317"/>
    </location>
</feature>
<feature type="compositionally biased region" description="Basic and acidic residues" evidence="1">
    <location>
        <begin position="205"/>
        <end position="230"/>
    </location>
</feature>
<sequence>MIKNRIKILILGILLVSISACKNKVSSAKDTSEIAEVTIPVKSENFIAEGLAEPITVVSRTLSDGTTADCYKIVTKGTPTDHDMGPWCPGNISDDASAGGIWLENGKVYDVDGEFVKNLATFYEDDTWMLYDKETGEITKTKTKQECEDAANPNVGVEYQNFCVECLPSYLGEMTHTYYIPVTPKKAEKAYSFSRGPGGGGGHGPEGHEPPKRPEGGERPERGERPEGGRPQEGGTGMPSNRGLAFNGVVFNAPAPTDNILSAYTIAPFDDAGGHINLNEGYHYHAATGVSKKIEQEDDHSAMIGYAFDGYGIYGNTDANGKEYTDLDESRGHYDKVRGYHYHVDQAGNNNFIDGLRGEYAL</sequence>
<comment type="caution">
    <text evidence="4">The sequence shown here is derived from an EMBL/GenBank/DDBJ whole genome shotgun (WGS) entry which is preliminary data.</text>
</comment>
<evidence type="ECO:0000313" key="5">
    <source>
        <dbReference type="EMBL" id="MDQ0335114.1"/>
    </source>
</evidence>
<evidence type="ECO:0000313" key="7">
    <source>
        <dbReference type="Proteomes" id="UP001231587"/>
    </source>
</evidence>
<dbReference type="Pfam" id="PF14240">
    <property type="entry name" value="YHYH"/>
    <property type="match status" value="1"/>
</dbReference>
<dbReference type="RefSeq" id="WP_198151451.1">
    <property type="nucleotide sequence ID" value="NZ_JAUSUU010000004.1"/>
</dbReference>
<dbReference type="PROSITE" id="PS51257">
    <property type="entry name" value="PROKAR_LIPOPROTEIN"/>
    <property type="match status" value="1"/>
</dbReference>
<evidence type="ECO:0000313" key="4">
    <source>
        <dbReference type="EMBL" id="MBP1838614.1"/>
    </source>
</evidence>
<dbReference type="Proteomes" id="UP001231587">
    <property type="component" value="Unassembled WGS sequence"/>
</dbReference>
<feature type="chain" id="PRO_5040892768" description="YHYH domain-containing protein" evidence="2">
    <location>
        <begin position="23"/>
        <end position="362"/>
    </location>
</feature>
<dbReference type="AlphaFoldDB" id="A0A9X0YHS6"/>
<organism evidence="4 6">
    <name type="scientific">Formosa algae</name>
    <dbReference type="NCBI Taxonomy" id="225843"/>
    <lineage>
        <taxon>Bacteria</taxon>
        <taxon>Pseudomonadati</taxon>
        <taxon>Bacteroidota</taxon>
        <taxon>Flavobacteriia</taxon>
        <taxon>Flavobacteriales</taxon>
        <taxon>Flavobacteriaceae</taxon>
        <taxon>Formosa</taxon>
    </lineage>
</organism>
<keyword evidence="7" id="KW-1185">Reference proteome</keyword>
<feature type="region of interest" description="Disordered" evidence="1">
    <location>
        <begin position="190"/>
        <end position="242"/>
    </location>
</feature>
<gene>
    <name evidence="4" type="ORF">J2Z56_000510</name>
    <name evidence="5" type="ORF">J2Z57_001560</name>
</gene>
<protein>
    <recommendedName>
        <fullName evidence="3">YHYH domain-containing protein</fullName>
    </recommendedName>
</protein>